<accession>A0A916RRK7</accession>
<comment type="caution">
    <text evidence="2">The sequence shown here is derived from an EMBL/GenBank/DDBJ whole genome shotgun (WGS) entry which is preliminary data.</text>
</comment>
<dbReference type="AlphaFoldDB" id="A0A916RRK7"/>
<name>A0A916RRK7_9HYPH</name>
<evidence type="ECO:0000313" key="2">
    <source>
        <dbReference type="EMBL" id="GGA67810.1"/>
    </source>
</evidence>
<reference evidence="2" key="2">
    <citation type="submission" date="2020-09" db="EMBL/GenBank/DDBJ databases">
        <authorList>
            <person name="Sun Q."/>
            <person name="Zhou Y."/>
        </authorList>
    </citation>
    <scope>NUCLEOTIDE SEQUENCE</scope>
    <source>
        <strain evidence="2">CGMCC 1.15320</strain>
    </source>
</reference>
<gene>
    <name evidence="2" type="ORF">GCM10011385_22160</name>
</gene>
<keyword evidence="3" id="KW-1185">Reference proteome</keyword>
<dbReference type="EMBL" id="BMIF01000006">
    <property type="protein sequence ID" value="GGA67810.1"/>
    <property type="molecule type" value="Genomic_DNA"/>
</dbReference>
<dbReference type="Proteomes" id="UP000636264">
    <property type="component" value="Unassembled WGS sequence"/>
</dbReference>
<dbReference type="Pfam" id="PF11800">
    <property type="entry name" value="RP-C_C"/>
    <property type="match status" value="1"/>
</dbReference>
<proteinExistence type="predicted"/>
<sequence>MKACPDIADYAIDGIANWRDFMTTAAQVRAFLGISPSAYGEAQAVLGLETTAVVIACILQRSEHIQSAGGYLRVLTEKARTGEFSVGPMLMACLKGVQTAPQAIGA</sequence>
<evidence type="ECO:0000259" key="1">
    <source>
        <dbReference type="Pfam" id="PF11800"/>
    </source>
</evidence>
<protein>
    <recommendedName>
        <fullName evidence="1">Plasmid replication protein C C-terminal domain-containing protein</fullName>
    </recommendedName>
</protein>
<evidence type="ECO:0000313" key="3">
    <source>
        <dbReference type="Proteomes" id="UP000636264"/>
    </source>
</evidence>
<reference evidence="2" key="1">
    <citation type="journal article" date="2014" name="Int. J. Syst. Evol. Microbiol.">
        <title>Complete genome sequence of Corynebacterium casei LMG S-19264T (=DSM 44701T), isolated from a smear-ripened cheese.</title>
        <authorList>
            <consortium name="US DOE Joint Genome Institute (JGI-PGF)"/>
            <person name="Walter F."/>
            <person name="Albersmeier A."/>
            <person name="Kalinowski J."/>
            <person name="Ruckert C."/>
        </authorList>
    </citation>
    <scope>NUCLEOTIDE SEQUENCE</scope>
    <source>
        <strain evidence="2">CGMCC 1.15320</strain>
    </source>
</reference>
<dbReference type="InterPro" id="IPR021760">
    <property type="entry name" value="RepC_C"/>
</dbReference>
<feature type="domain" description="Plasmid replication protein C C-terminal" evidence="1">
    <location>
        <begin position="1"/>
        <end position="95"/>
    </location>
</feature>
<organism evidence="2 3">
    <name type="scientific">Nitratireductor aestuarii</name>
    <dbReference type="NCBI Taxonomy" id="1735103"/>
    <lineage>
        <taxon>Bacteria</taxon>
        <taxon>Pseudomonadati</taxon>
        <taxon>Pseudomonadota</taxon>
        <taxon>Alphaproteobacteria</taxon>
        <taxon>Hyphomicrobiales</taxon>
        <taxon>Phyllobacteriaceae</taxon>
        <taxon>Nitratireductor</taxon>
    </lineage>
</organism>